<evidence type="ECO:0000313" key="3">
    <source>
        <dbReference type="EMBL" id="OAI03831.1"/>
    </source>
</evidence>
<keyword evidence="1" id="KW-1133">Transmembrane helix</keyword>
<reference evidence="3 4" key="1">
    <citation type="submission" date="2016-03" db="EMBL/GenBank/DDBJ databases">
        <authorList>
            <person name="Ploux O."/>
        </authorList>
    </citation>
    <scope>NUCLEOTIDE SEQUENCE [LARGE SCALE GENOMIC DNA]</scope>
    <source>
        <strain evidence="3 4">R-45371</strain>
    </source>
</reference>
<evidence type="ECO:0000256" key="1">
    <source>
        <dbReference type="SAM" id="Phobius"/>
    </source>
</evidence>
<feature type="transmembrane region" description="Helical" evidence="1">
    <location>
        <begin position="101"/>
        <end position="119"/>
    </location>
</feature>
<keyword evidence="1" id="KW-0812">Transmembrane</keyword>
<dbReference type="AlphaFoldDB" id="A0A177MDX3"/>
<protein>
    <recommendedName>
        <fullName evidence="2">DUF6644 domain-containing protein</fullName>
    </recommendedName>
</protein>
<sequence>MSVLELFKALQSSAFGRFIGSLDHLFCAVLELGHIAGMILLLASVLLTSLNLLGLGLSSVPLTEIQRSTRKLFWTGLTLLVVSGLLIFTPAATSYYSNDFFWAKFILLGFALLVYFTLYRWVAARDSNQTWLAKATGCLTLSLWLGVAFAGRFIGFFA</sequence>
<dbReference type="RefSeq" id="WP_064036794.1">
    <property type="nucleotide sequence ID" value="NZ_LUUH01000052.1"/>
</dbReference>
<name>A0A177MDX3_METMH</name>
<evidence type="ECO:0000259" key="2">
    <source>
        <dbReference type="Pfam" id="PF20349"/>
    </source>
</evidence>
<evidence type="ECO:0000313" key="4">
    <source>
        <dbReference type="Proteomes" id="UP000077763"/>
    </source>
</evidence>
<comment type="caution">
    <text evidence="3">The sequence shown here is derived from an EMBL/GenBank/DDBJ whole genome shotgun (WGS) entry which is preliminary data.</text>
</comment>
<dbReference type="Proteomes" id="UP000077763">
    <property type="component" value="Unassembled WGS sequence"/>
</dbReference>
<keyword evidence="1" id="KW-0472">Membrane</keyword>
<dbReference type="EMBL" id="LUUH01000052">
    <property type="protein sequence ID" value="OAI03831.1"/>
    <property type="molecule type" value="Genomic_DNA"/>
</dbReference>
<gene>
    <name evidence="3" type="ORF">A1353_13900</name>
</gene>
<accession>A0A177MDX3</accession>
<dbReference type="Pfam" id="PF20349">
    <property type="entry name" value="DUF6644"/>
    <property type="match status" value="1"/>
</dbReference>
<feature type="transmembrane region" description="Helical" evidence="1">
    <location>
        <begin position="35"/>
        <end position="60"/>
    </location>
</feature>
<organism evidence="3 4">
    <name type="scientific">Methylomonas methanica</name>
    <dbReference type="NCBI Taxonomy" id="421"/>
    <lineage>
        <taxon>Bacteria</taxon>
        <taxon>Pseudomonadati</taxon>
        <taxon>Pseudomonadota</taxon>
        <taxon>Gammaproteobacteria</taxon>
        <taxon>Methylococcales</taxon>
        <taxon>Methylococcaceae</taxon>
        <taxon>Methylomonas</taxon>
    </lineage>
</organism>
<proteinExistence type="predicted"/>
<dbReference type="InterPro" id="IPR046586">
    <property type="entry name" value="DUF6644"/>
</dbReference>
<feature type="domain" description="DUF6644" evidence="2">
    <location>
        <begin position="29"/>
        <end position="156"/>
    </location>
</feature>
<feature type="transmembrane region" description="Helical" evidence="1">
    <location>
        <begin position="72"/>
        <end position="95"/>
    </location>
</feature>
<feature type="transmembrane region" description="Helical" evidence="1">
    <location>
        <begin position="131"/>
        <end position="154"/>
    </location>
</feature>